<dbReference type="Proteomes" id="UP000092574">
    <property type="component" value="Chromosome"/>
</dbReference>
<dbReference type="GO" id="GO:0005737">
    <property type="term" value="C:cytoplasm"/>
    <property type="evidence" value="ECO:0007669"/>
    <property type="project" value="InterPro"/>
</dbReference>
<dbReference type="Pfam" id="PF08845">
    <property type="entry name" value="SymE_toxin"/>
    <property type="match status" value="1"/>
</dbReference>
<gene>
    <name evidence="2" type="ORF">A4V09_14240</name>
</gene>
<evidence type="ECO:0000313" key="2">
    <source>
        <dbReference type="EMBL" id="ANU76818.1"/>
    </source>
</evidence>
<keyword evidence="3" id="KW-1185">Reference proteome</keyword>
<dbReference type="KEGG" id="byl:A4V09_14240"/>
<evidence type="ECO:0000313" key="3">
    <source>
        <dbReference type="Proteomes" id="UP000092574"/>
    </source>
</evidence>
<name>A0A1C7ICS8_9FIRM</name>
<dbReference type="AlphaFoldDB" id="A0A1C7ICS8"/>
<evidence type="ECO:0000259" key="1">
    <source>
        <dbReference type="Pfam" id="PF08845"/>
    </source>
</evidence>
<dbReference type="OrthoDB" id="9803936at2"/>
<accession>A0A1C7ICS8</accession>
<proteinExistence type="predicted"/>
<sequence>MKSKKMKVLYSARARQAQYVWGRESYYTATPKISMEGKWLEALGFHIGDAIEVSYEDNCICITPAPQPAMVCEPQTPYGEAPGKRKGKK</sequence>
<dbReference type="EMBL" id="CP015405">
    <property type="protein sequence ID" value="ANU76818.1"/>
    <property type="molecule type" value="Genomic_DNA"/>
</dbReference>
<organism evidence="2 3">
    <name type="scientific">Blautia pseudococcoides</name>
    <dbReference type="NCBI Taxonomy" id="1796616"/>
    <lineage>
        <taxon>Bacteria</taxon>
        <taxon>Bacillati</taxon>
        <taxon>Bacillota</taxon>
        <taxon>Clostridia</taxon>
        <taxon>Lachnospirales</taxon>
        <taxon>Lachnospiraceae</taxon>
        <taxon>Blautia</taxon>
    </lineage>
</organism>
<dbReference type="GO" id="GO:0016070">
    <property type="term" value="P:RNA metabolic process"/>
    <property type="evidence" value="ECO:0007669"/>
    <property type="project" value="InterPro"/>
</dbReference>
<protein>
    <recommendedName>
        <fullName evidence="1">Toxin SymE-like domain-containing protein</fullName>
    </recommendedName>
</protein>
<dbReference type="GO" id="GO:0016788">
    <property type="term" value="F:hydrolase activity, acting on ester bonds"/>
    <property type="evidence" value="ECO:0007669"/>
    <property type="project" value="InterPro"/>
</dbReference>
<feature type="domain" description="Toxin SymE-like" evidence="1">
    <location>
        <begin position="18"/>
        <end position="64"/>
    </location>
</feature>
<dbReference type="GO" id="GO:0003723">
    <property type="term" value="F:RNA binding"/>
    <property type="evidence" value="ECO:0007669"/>
    <property type="project" value="InterPro"/>
</dbReference>
<dbReference type="RefSeq" id="WP_065542974.1">
    <property type="nucleotide sequence ID" value="NZ_CP015405.2"/>
</dbReference>
<dbReference type="InterPro" id="IPR014944">
    <property type="entry name" value="Toxin_SymE-like"/>
</dbReference>
<reference evidence="2" key="1">
    <citation type="submission" date="2017-04" db="EMBL/GenBank/DDBJ databases">
        <title>Complete Genome Sequences of Twelve Strains of a Stable Defined Moderately Diverse Mouse Microbiota 2 (sDMDMm2).</title>
        <authorList>
            <person name="Uchimura Y."/>
            <person name="Wyss M."/>
            <person name="Brugiroux S."/>
            <person name="Limenitakis J.P."/>
            <person name="Stecher B."/>
            <person name="McCoy K.D."/>
            <person name="Macpherson A.J."/>
        </authorList>
    </citation>
    <scope>NUCLEOTIDE SEQUENCE</scope>
    <source>
        <strain evidence="2">YL58</strain>
    </source>
</reference>